<keyword evidence="3" id="KW-1185">Reference proteome</keyword>
<dbReference type="AlphaFoldDB" id="A0AAW1W3V8"/>
<name>A0AAW1W3V8_RUBAR</name>
<reference evidence="2 3" key="1">
    <citation type="journal article" date="2023" name="G3 (Bethesda)">
        <title>A chromosome-length genome assembly and annotation of blackberry (Rubus argutus, cv. 'Hillquist').</title>
        <authorList>
            <person name="Bruna T."/>
            <person name="Aryal R."/>
            <person name="Dudchenko O."/>
            <person name="Sargent D.J."/>
            <person name="Mead D."/>
            <person name="Buti M."/>
            <person name="Cavallini A."/>
            <person name="Hytonen T."/>
            <person name="Andres J."/>
            <person name="Pham M."/>
            <person name="Weisz D."/>
            <person name="Mascagni F."/>
            <person name="Usai G."/>
            <person name="Natali L."/>
            <person name="Bassil N."/>
            <person name="Fernandez G.E."/>
            <person name="Lomsadze A."/>
            <person name="Armour M."/>
            <person name="Olukolu B."/>
            <person name="Poorten T."/>
            <person name="Britton C."/>
            <person name="Davik J."/>
            <person name="Ashrafi H."/>
            <person name="Aiden E.L."/>
            <person name="Borodovsky M."/>
            <person name="Worthington M."/>
        </authorList>
    </citation>
    <scope>NUCLEOTIDE SEQUENCE [LARGE SCALE GENOMIC DNA]</scope>
    <source>
        <strain evidence="2">PI 553951</strain>
    </source>
</reference>
<dbReference type="GO" id="GO:0005992">
    <property type="term" value="P:trehalose biosynthetic process"/>
    <property type="evidence" value="ECO:0007669"/>
    <property type="project" value="InterPro"/>
</dbReference>
<feature type="region of interest" description="Disordered" evidence="1">
    <location>
        <begin position="1"/>
        <end position="27"/>
    </location>
</feature>
<dbReference type="GO" id="GO:0004805">
    <property type="term" value="F:trehalose-phosphatase activity"/>
    <property type="evidence" value="ECO:0007669"/>
    <property type="project" value="InterPro"/>
</dbReference>
<dbReference type="Proteomes" id="UP001457282">
    <property type="component" value="Unassembled WGS sequence"/>
</dbReference>
<organism evidence="2 3">
    <name type="scientific">Rubus argutus</name>
    <name type="common">Southern blackberry</name>
    <dbReference type="NCBI Taxonomy" id="59490"/>
    <lineage>
        <taxon>Eukaryota</taxon>
        <taxon>Viridiplantae</taxon>
        <taxon>Streptophyta</taxon>
        <taxon>Embryophyta</taxon>
        <taxon>Tracheophyta</taxon>
        <taxon>Spermatophyta</taxon>
        <taxon>Magnoliopsida</taxon>
        <taxon>eudicotyledons</taxon>
        <taxon>Gunneridae</taxon>
        <taxon>Pentapetalae</taxon>
        <taxon>rosids</taxon>
        <taxon>fabids</taxon>
        <taxon>Rosales</taxon>
        <taxon>Rosaceae</taxon>
        <taxon>Rosoideae</taxon>
        <taxon>Rosoideae incertae sedis</taxon>
        <taxon>Rubus</taxon>
    </lineage>
</organism>
<protein>
    <recommendedName>
        <fullName evidence="4">Trehalose 6-phosphate phosphatase</fullName>
    </recommendedName>
</protein>
<sequence length="103" mass="11444">MTDFAKLNQDKGFQRSSTSDKQKVQPISTKVVKNNENSDLAYSWLVEHPSALGSFDRMMNVAKGKRIVVFLDYDGTISPIVDDPDCAFMSNETLAAVREVVQG</sequence>
<accession>A0AAW1W3V8</accession>
<dbReference type="Gene3D" id="3.40.50.1000">
    <property type="entry name" value="HAD superfamily/HAD-like"/>
    <property type="match status" value="1"/>
</dbReference>
<dbReference type="InterPro" id="IPR023214">
    <property type="entry name" value="HAD_sf"/>
</dbReference>
<dbReference type="SUPFAM" id="SSF56784">
    <property type="entry name" value="HAD-like"/>
    <property type="match status" value="1"/>
</dbReference>
<dbReference type="PANTHER" id="PTHR43768:SF24">
    <property type="entry name" value="TREHALOSE 6-PHOSPHATE PHOSPHATASE"/>
    <property type="match status" value="1"/>
</dbReference>
<dbReference type="EMBL" id="JBEDUW010000007">
    <property type="protein sequence ID" value="KAK9913984.1"/>
    <property type="molecule type" value="Genomic_DNA"/>
</dbReference>
<dbReference type="PANTHER" id="PTHR43768">
    <property type="entry name" value="TREHALOSE 6-PHOSPHATE PHOSPHATASE"/>
    <property type="match status" value="1"/>
</dbReference>
<gene>
    <name evidence="2" type="ORF">M0R45_037783</name>
</gene>
<proteinExistence type="predicted"/>
<evidence type="ECO:0000256" key="1">
    <source>
        <dbReference type="SAM" id="MobiDB-lite"/>
    </source>
</evidence>
<comment type="caution">
    <text evidence="2">The sequence shown here is derived from an EMBL/GenBank/DDBJ whole genome shotgun (WGS) entry which is preliminary data.</text>
</comment>
<evidence type="ECO:0008006" key="4">
    <source>
        <dbReference type="Google" id="ProtNLM"/>
    </source>
</evidence>
<evidence type="ECO:0000313" key="2">
    <source>
        <dbReference type="EMBL" id="KAK9913984.1"/>
    </source>
</evidence>
<feature type="compositionally biased region" description="Basic and acidic residues" evidence="1">
    <location>
        <begin position="8"/>
        <end position="23"/>
    </location>
</feature>
<dbReference type="InterPro" id="IPR044651">
    <property type="entry name" value="OTSB-like"/>
</dbReference>
<evidence type="ECO:0000313" key="3">
    <source>
        <dbReference type="Proteomes" id="UP001457282"/>
    </source>
</evidence>
<dbReference type="InterPro" id="IPR036412">
    <property type="entry name" value="HAD-like_sf"/>
</dbReference>